<sequence length="1081" mass="120905">MASPKKKLRREDYHVAWIAPVSNLERLPARLMLDEEHDTPDYDINYDDNIYTCGSMVGHNVVIASCPPGLIGNVNAGQVAGYMFKTFANIRMALLVGIGGGVPRTPNASRRTPDVRLGDVVVGWPGDGKPACVYYDLGKRHTDGRFEISGTIDRPDRVLLNALGALESDHEMDETNFQEHSERLLAWKNKERFAFPGLDKDLLFQADYKHNEESMEGCASCDTSKLVDRPARNETDTSGFIFHRGRVATGNAVVRSGVDRDDISERCGGVLCIEMEAAGVDASRPCLVVRGISDYADSHKDDAWQSYAAGNAAVFSRELLRQIPAGKVLEMRGSSEIQVPFLVPFVRNAQFAGRESQLQRLKEHVKGRGSQSLAVYGLGGCGKTSLVVELAHRLKDEQPNCAVFWVPALNAETFEQAYREIGIALEIPKIRDSQPNDNVDLKGLVKDRLSRDDSGPWLMIIDNADDARLLLDKTITGSRKRLIDYLPRHDKGSFIFTTRSRKAAVDLASTTLSLPQLTGEEAVDFIKKRLSDLDLLESDAVVTKFLEMLTYLPLAIVQAIAFINRNAVSLQQYVDLLGNAAESELRLLKEGFEDHTRYQDGVENNAVARTWRISFQQISIDDPLAASYLELMACLQRENIPTSVFGADDAIAKTKALGTLKAYAFITTRAHLAQDMADTAIAEEFYDMHRLVHIATQDWLKYQQKWQNKLTEALLVLIDLLPPDGTHEGWRVWVVYIPHGIHLASLCSGEGNIVEDKIELLKRIGRCQFTLGQYRAMGKTNREALSLCKRAYGEEHKGTLLAMNEVGLALHEQGRYEEAETMHRKTLALLEKVSGKEHPHTLSSMSNLAQALGRQRQYAEAEMMHRETLALKEKVLGKEHPNTLISMNDLGVALSRQGKYAEAETMHRETLILEEKVLGRDHPDTLATMCNLGQALHSQGHYAEAETILREVLVLREKVLGEEHPQTLEGMDGIGVSLSYQGNHTEAETIHREVLVLRKKILGENHPQTLLSMNELGVAIYNQGRYMEAEEIYRELLVLREKVLAMEHPSTLNTIRNLAVVLRRQGKHEEADLLMSRITDV</sequence>
<evidence type="ECO:0000313" key="3">
    <source>
        <dbReference type="Proteomes" id="UP001446871"/>
    </source>
</evidence>
<accession>A0ABR1TH45</accession>
<organism evidence="2 3">
    <name type="scientific">Apiospora saccharicola</name>
    <dbReference type="NCBI Taxonomy" id="335842"/>
    <lineage>
        <taxon>Eukaryota</taxon>
        <taxon>Fungi</taxon>
        <taxon>Dikarya</taxon>
        <taxon>Ascomycota</taxon>
        <taxon>Pezizomycotina</taxon>
        <taxon>Sordariomycetes</taxon>
        <taxon>Xylariomycetidae</taxon>
        <taxon>Amphisphaeriales</taxon>
        <taxon>Apiosporaceae</taxon>
        <taxon>Apiospora</taxon>
    </lineage>
</organism>
<keyword evidence="3" id="KW-1185">Reference proteome</keyword>
<feature type="domain" description="Orc1-like AAA ATPase" evidence="1">
    <location>
        <begin position="350"/>
        <end position="468"/>
    </location>
</feature>
<protein>
    <recommendedName>
        <fullName evidence="1">Orc1-like AAA ATPase domain-containing protein</fullName>
    </recommendedName>
</protein>
<reference evidence="2 3" key="1">
    <citation type="submission" date="2023-01" db="EMBL/GenBank/DDBJ databases">
        <title>Analysis of 21 Apiospora genomes using comparative genomics revels a genus with tremendous synthesis potential of carbohydrate active enzymes and secondary metabolites.</title>
        <authorList>
            <person name="Sorensen T."/>
        </authorList>
    </citation>
    <scope>NUCLEOTIDE SEQUENCE [LARGE SCALE GENOMIC DNA]</scope>
    <source>
        <strain evidence="2 3">CBS 83171</strain>
    </source>
</reference>
<comment type="caution">
    <text evidence="2">The sequence shown here is derived from an EMBL/GenBank/DDBJ whole genome shotgun (WGS) entry which is preliminary data.</text>
</comment>
<dbReference type="InterPro" id="IPR035994">
    <property type="entry name" value="Nucleoside_phosphorylase_sf"/>
</dbReference>
<dbReference type="InterPro" id="IPR011990">
    <property type="entry name" value="TPR-like_helical_dom_sf"/>
</dbReference>
<dbReference type="SMART" id="SM00028">
    <property type="entry name" value="TPR"/>
    <property type="match status" value="6"/>
</dbReference>
<gene>
    <name evidence="2" type="ORF">PG996_013776</name>
</gene>
<name>A0ABR1TH45_9PEZI</name>
<dbReference type="Gene3D" id="3.40.50.300">
    <property type="entry name" value="P-loop containing nucleotide triphosphate hydrolases"/>
    <property type="match status" value="1"/>
</dbReference>
<dbReference type="EMBL" id="JAQQWM010000009">
    <property type="protein sequence ID" value="KAK8045712.1"/>
    <property type="molecule type" value="Genomic_DNA"/>
</dbReference>
<dbReference type="SUPFAM" id="SSF52540">
    <property type="entry name" value="P-loop containing nucleoside triphosphate hydrolases"/>
    <property type="match status" value="1"/>
</dbReference>
<proteinExistence type="predicted"/>
<evidence type="ECO:0000313" key="2">
    <source>
        <dbReference type="EMBL" id="KAK8045712.1"/>
    </source>
</evidence>
<dbReference type="InterPro" id="IPR041664">
    <property type="entry name" value="AAA_16"/>
</dbReference>
<dbReference type="Gene3D" id="1.25.40.10">
    <property type="entry name" value="Tetratricopeptide repeat domain"/>
    <property type="match status" value="2"/>
</dbReference>
<dbReference type="Pfam" id="PF13424">
    <property type="entry name" value="TPR_12"/>
    <property type="match status" value="3"/>
</dbReference>
<dbReference type="Gene3D" id="3.40.50.1580">
    <property type="entry name" value="Nucleoside phosphorylase domain"/>
    <property type="match status" value="1"/>
</dbReference>
<dbReference type="Pfam" id="PF13191">
    <property type="entry name" value="AAA_16"/>
    <property type="match status" value="1"/>
</dbReference>
<dbReference type="PANTHER" id="PTHR46082:SF6">
    <property type="entry name" value="AAA+ ATPASE DOMAIN-CONTAINING PROTEIN-RELATED"/>
    <property type="match status" value="1"/>
</dbReference>
<dbReference type="Pfam" id="PF13374">
    <property type="entry name" value="TPR_10"/>
    <property type="match status" value="2"/>
</dbReference>
<dbReference type="InterPro" id="IPR053137">
    <property type="entry name" value="NLR-like"/>
</dbReference>
<dbReference type="InterPro" id="IPR019734">
    <property type="entry name" value="TPR_rpt"/>
</dbReference>
<dbReference type="Proteomes" id="UP001446871">
    <property type="component" value="Unassembled WGS sequence"/>
</dbReference>
<dbReference type="PANTHER" id="PTHR46082">
    <property type="entry name" value="ATP/GTP-BINDING PROTEIN-RELATED"/>
    <property type="match status" value="1"/>
</dbReference>
<dbReference type="SUPFAM" id="SSF48452">
    <property type="entry name" value="TPR-like"/>
    <property type="match status" value="1"/>
</dbReference>
<dbReference type="InterPro" id="IPR027417">
    <property type="entry name" value="P-loop_NTPase"/>
</dbReference>
<dbReference type="SUPFAM" id="SSF53167">
    <property type="entry name" value="Purine and uridine phosphorylases"/>
    <property type="match status" value="1"/>
</dbReference>
<evidence type="ECO:0000259" key="1">
    <source>
        <dbReference type="Pfam" id="PF13191"/>
    </source>
</evidence>